<reference evidence="1 2" key="2">
    <citation type="submission" date="2018-11" db="EMBL/GenBank/DDBJ databases">
        <authorList>
            <consortium name="Pathogen Informatics"/>
        </authorList>
    </citation>
    <scope>NUCLEOTIDE SEQUENCE [LARGE SCALE GENOMIC DNA]</scope>
    <source>
        <strain evidence="1 2">Costa Rica</strain>
    </source>
</reference>
<name>A0A0R3PZJ2_ANGCS</name>
<evidence type="ECO:0000313" key="1">
    <source>
        <dbReference type="EMBL" id="VDM63572.1"/>
    </source>
</evidence>
<sequence length="78" mass="9216">MDWHPFTDEEKSELLRSWKVIEAQKQAVGCDIYEMIFNQLEPFLCVSIKAPKELHNKFRIIVICIVGRYEEELSSVNE</sequence>
<reference evidence="3" key="1">
    <citation type="submission" date="2017-02" db="UniProtKB">
        <authorList>
            <consortium name="WormBaseParasite"/>
        </authorList>
    </citation>
    <scope>IDENTIFICATION</scope>
</reference>
<dbReference type="EMBL" id="UYYA01004855">
    <property type="protein sequence ID" value="VDM63572.1"/>
    <property type="molecule type" value="Genomic_DNA"/>
</dbReference>
<gene>
    <name evidence="1" type="ORF">ACOC_LOCUS11987</name>
</gene>
<protein>
    <submittedName>
        <fullName evidence="3">GLOBIN domain-containing protein</fullName>
    </submittedName>
</protein>
<evidence type="ECO:0000313" key="2">
    <source>
        <dbReference type="Proteomes" id="UP000267027"/>
    </source>
</evidence>
<keyword evidence="2" id="KW-1185">Reference proteome</keyword>
<dbReference type="Gene3D" id="1.10.490.10">
    <property type="entry name" value="Globins"/>
    <property type="match status" value="1"/>
</dbReference>
<organism evidence="3">
    <name type="scientific">Angiostrongylus costaricensis</name>
    <name type="common">Nematode worm</name>
    <dbReference type="NCBI Taxonomy" id="334426"/>
    <lineage>
        <taxon>Eukaryota</taxon>
        <taxon>Metazoa</taxon>
        <taxon>Ecdysozoa</taxon>
        <taxon>Nematoda</taxon>
        <taxon>Chromadorea</taxon>
        <taxon>Rhabditida</taxon>
        <taxon>Rhabditina</taxon>
        <taxon>Rhabditomorpha</taxon>
        <taxon>Strongyloidea</taxon>
        <taxon>Metastrongylidae</taxon>
        <taxon>Angiostrongylus</taxon>
    </lineage>
</organism>
<dbReference type="WBParaSite" id="ACOC_0001198601-mRNA-1">
    <property type="protein sequence ID" value="ACOC_0001198601-mRNA-1"/>
    <property type="gene ID" value="ACOC_0001198601"/>
</dbReference>
<accession>A0A0R3PZJ2</accession>
<proteinExistence type="predicted"/>
<dbReference type="Proteomes" id="UP000267027">
    <property type="component" value="Unassembled WGS sequence"/>
</dbReference>
<dbReference type="OrthoDB" id="436496at2759"/>
<dbReference type="GO" id="GO:0020037">
    <property type="term" value="F:heme binding"/>
    <property type="evidence" value="ECO:0007669"/>
    <property type="project" value="InterPro"/>
</dbReference>
<evidence type="ECO:0000313" key="3">
    <source>
        <dbReference type="WBParaSite" id="ACOC_0001198601-mRNA-1"/>
    </source>
</evidence>
<dbReference type="AlphaFoldDB" id="A0A0R3PZJ2"/>
<dbReference type="GO" id="GO:0019825">
    <property type="term" value="F:oxygen binding"/>
    <property type="evidence" value="ECO:0007669"/>
    <property type="project" value="InterPro"/>
</dbReference>
<dbReference type="InterPro" id="IPR012292">
    <property type="entry name" value="Globin/Proto"/>
</dbReference>